<keyword evidence="4" id="KW-1185">Reference proteome</keyword>
<dbReference type="InterPro" id="IPR018253">
    <property type="entry name" value="DnaJ_domain_CS"/>
</dbReference>
<dbReference type="GO" id="GO:0044183">
    <property type="term" value="F:protein folding chaperone"/>
    <property type="evidence" value="ECO:0007669"/>
    <property type="project" value="TreeGrafter"/>
</dbReference>
<protein>
    <recommendedName>
        <fullName evidence="2">J domain-containing protein</fullName>
    </recommendedName>
</protein>
<dbReference type="PRINTS" id="PR00625">
    <property type="entry name" value="JDOMAIN"/>
</dbReference>
<dbReference type="GO" id="GO:0005737">
    <property type="term" value="C:cytoplasm"/>
    <property type="evidence" value="ECO:0007669"/>
    <property type="project" value="TreeGrafter"/>
</dbReference>
<dbReference type="SUPFAM" id="SSF46565">
    <property type="entry name" value="Chaperone J-domain"/>
    <property type="match status" value="1"/>
</dbReference>
<dbReference type="PANTHER" id="PTHR43948:SF23">
    <property type="entry name" value="DNAJ DOMAIN PROTEIN (AFU_ORTHOLOGUE AFUA_1G15460)"/>
    <property type="match status" value="1"/>
</dbReference>
<dbReference type="CDD" id="cd06257">
    <property type="entry name" value="DnaJ"/>
    <property type="match status" value="1"/>
</dbReference>
<feature type="compositionally biased region" description="Low complexity" evidence="1">
    <location>
        <begin position="121"/>
        <end position="134"/>
    </location>
</feature>
<feature type="region of interest" description="Disordered" evidence="1">
    <location>
        <begin position="374"/>
        <end position="440"/>
    </location>
</feature>
<gene>
    <name evidence="3" type="ORF">GSTUAT00005256001</name>
</gene>
<dbReference type="InterPro" id="IPR036869">
    <property type="entry name" value="J_dom_sf"/>
</dbReference>
<proteinExistence type="predicted"/>
<dbReference type="AlphaFoldDB" id="A0A292PVY9"/>
<dbReference type="Pfam" id="PF00226">
    <property type="entry name" value="DnaJ"/>
    <property type="match status" value="1"/>
</dbReference>
<evidence type="ECO:0000256" key="1">
    <source>
        <dbReference type="SAM" id="MobiDB-lite"/>
    </source>
</evidence>
<dbReference type="PANTHER" id="PTHR43948">
    <property type="entry name" value="DNAJ HOMOLOG SUBFAMILY B"/>
    <property type="match status" value="1"/>
</dbReference>
<dbReference type="EMBL" id="LN891042">
    <property type="protein sequence ID" value="CUS10640.1"/>
    <property type="molecule type" value="Genomic_DNA"/>
</dbReference>
<dbReference type="PROSITE" id="PS50076">
    <property type="entry name" value="DNAJ_2"/>
    <property type="match status" value="1"/>
</dbReference>
<feature type="compositionally biased region" description="Basic and acidic residues" evidence="1">
    <location>
        <begin position="69"/>
        <end position="80"/>
    </location>
</feature>
<evidence type="ECO:0000313" key="3">
    <source>
        <dbReference type="EMBL" id="CUS10640.1"/>
    </source>
</evidence>
<feature type="domain" description="J" evidence="2">
    <location>
        <begin position="13"/>
        <end position="79"/>
    </location>
</feature>
<dbReference type="GO" id="GO:0051087">
    <property type="term" value="F:protein-folding chaperone binding"/>
    <property type="evidence" value="ECO:0007669"/>
    <property type="project" value="TreeGrafter"/>
</dbReference>
<feature type="compositionally biased region" description="Pro residues" evidence="1">
    <location>
        <begin position="158"/>
        <end position="167"/>
    </location>
</feature>
<dbReference type="Proteomes" id="UP001412239">
    <property type="component" value="Unassembled WGS sequence"/>
</dbReference>
<dbReference type="Gene3D" id="1.10.287.110">
    <property type="entry name" value="DnaJ domain"/>
    <property type="match status" value="1"/>
</dbReference>
<dbReference type="PROSITE" id="PS00636">
    <property type="entry name" value="DNAJ_1"/>
    <property type="match status" value="1"/>
</dbReference>
<dbReference type="GO" id="GO:0005634">
    <property type="term" value="C:nucleus"/>
    <property type="evidence" value="ECO:0007669"/>
    <property type="project" value="TreeGrafter"/>
</dbReference>
<evidence type="ECO:0000259" key="2">
    <source>
        <dbReference type="PROSITE" id="PS50076"/>
    </source>
</evidence>
<feature type="compositionally biased region" description="Low complexity" evidence="1">
    <location>
        <begin position="190"/>
        <end position="201"/>
    </location>
</feature>
<feature type="region of interest" description="Disordered" evidence="1">
    <location>
        <begin position="69"/>
        <end position="318"/>
    </location>
</feature>
<dbReference type="SMART" id="SM00271">
    <property type="entry name" value="DnaJ"/>
    <property type="match status" value="1"/>
</dbReference>
<accession>A0A292PVY9</accession>
<dbReference type="GO" id="GO:0051082">
    <property type="term" value="F:unfolded protein binding"/>
    <property type="evidence" value="ECO:0007669"/>
    <property type="project" value="TreeGrafter"/>
</dbReference>
<name>A0A292PVY9_9PEZI</name>
<dbReference type="InterPro" id="IPR001623">
    <property type="entry name" value="DnaJ_domain"/>
</dbReference>
<sequence>MPEIFTAPIKRTSHYDALGVSADASESEIKRAYRKLAFAHHPDKNPGNVQSATKKFTEVKEAYEVLSDPEQRRKYDKEIGRYGLKSSSSFPTYETPAPKRHQYSYTFDGAPNRSASKSRESYPPSSRRSSSNPRDPFDTVPTAHVRRSSSRSRRDPPDAPPLTPPSPRTRRSSSKPRGDASPTTPPPYIGRSPSRSRGDSPFDTSPRTPPPHIRCSPSKPRGDAAFDASPTTPPAYIRRSSSKPRSDPFDTPRGSSRPRADTYDGTPLRSSSSKSRDHFGVLNAHASSKRRDSIDTTPARRSRRQDTEQILLDPEFDRSRYAAAERAKVLWERRQKEMEEMVQAERRRTEAHLAELRENMERRENLRLEVEKREAQWREEEARRHSLKPGLEKRQTKREARQRELERKDAEQRQEEWRESVRKAAERKEAEKIDLEKGENDRRQQIIQSIMKVQDMISEYGMGNPAKSKSWARYRTEDELKSYLKLQCAILVEILQERS</sequence>
<evidence type="ECO:0000313" key="4">
    <source>
        <dbReference type="Proteomes" id="UP001412239"/>
    </source>
</evidence>
<organism evidence="3 4">
    <name type="scientific">Tuber aestivum</name>
    <name type="common">summer truffle</name>
    <dbReference type="NCBI Taxonomy" id="59557"/>
    <lineage>
        <taxon>Eukaryota</taxon>
        <taxon>Fungi</taxon>
        <taxon>Dikarya</taxon>
        <taxon>Ascomycota</taxon>
        <taxon>Pezizomycotina</taxon>
        <taxon>Pezizomycetes</taxon>
        <taxon>Pezizales</taxon>
        <taxon>Tuberaceae</taxon>
        <taxon>Tuber</taxon>
    </lineage>
</organism>
<reference evidence="3" key="1">
    <citation type="submission" date="2015-10" db="EMBL/GenBank/DDBJ databases">
        <authorList>
            <person name="Regsiter A."/>
            <person name="william w."/>
        </authorList>
    </citation>
    <scope>NUCLEOTIDE SEQUENCE</scope>
    <source>
        <strain evidence="3">Montdore</strain>
    </source>
</reference>